<dbReference type="GO" id="GO:0006605">
    <property type="term" value="P:protein targeting"/>
    <property type="evidence" value="ECO:0007669"/>
    <property type="project" value="UniProtKB-UniRule"/>
</dbReference>
<dbReference type="InterPro" id="IPR026593">
    <property type="entry name" value="SecY"/>
</dbReference>
<keyword evidence="8 10" id="KW-0472">Membrane</keyword>
<dbReference type="NCBIfam" id="TIGR00967">
    <property type="entry name" value="3a0501s007"/>
    <property type="match status" value="1"/>
</dbReference>
<protein>
    <recommendedName>
        <fullName evidence="9 10">Protein translocase subunit SecY</fullName>
    </recommendedName>
</protein>
<dbReference type="Pfam" id="PF00344">
    <property type="entry name" value="SecY"/>
    <property type="match status" value="1"/>
</dbReference>
<reference evidence="14" key="1">
    <citation type="submission" date="2020-11" db="EMBL/GenBank/DDBJ databases">
        <title>Nocardia NEAU-351.nov., a novel actinomycete isolated from the cow dung.</title>
        <authorList>
            <person name="Zhang X."/>
        </authorList>
    </citation>
    <scope>NUCLEOTIDE SEQUENCE</scope>
    <source>
        <strain evidence="14">NEAU-351</strain>
    </source>
</reference>
<dbReference type="PANTHER" id="PTHR10906">
    <property type="entry name" value="SECY/SEC61-ALPHA FAMILY MEMBER"/>
    <property type="match status" value="1"/>
</dbReference>
<keyword evidence="7 10" id="KW-0811">Translocation</keyword>
<feature type="transmembrane region" description="Helical" evidence="10">
    <location>
        <begin position="216"/>
        <end position="235"/>
    </location>
</feature>
<dbReference type="HAMAP" id="MF_01465">
    <property type="entry name" value="SecY"/>
    <property type="match status" value="1"/>
</dbReference>
<evidence type="ECO:0000256" key="5">
    <source>
        <dbReference type="ARBA" id="ARBA00022927"/>
    </source>
</evidence>
<evidence type="ECO:0000256" key="8">
    <source>
        <dbReference type="ARBA" id="ARBA00023136"/>
    </source>
</evidence>
<dbReference type="PROSITE" id="PS00755">
    <property type="entry name" value="SECY_1"/>
    <property type="match status" value="1"/>
</dbReference>
<evidence type="ECO:0000256" key="9">
    <source>
        <dbReference type="ARBA" id="ARBA00039733"/>
    </source>
</evidence>
<comment type="subunit">
    <text evidence="10">Component of the Sec protein translocase complex. Heterotrimer consisting of SecY, SecE and SecG subunits. The heterotrimers can form oligomers, although 1 heterotrimer is thought to be able to translocate proteins. Interacts with the ribosome. Interacts with SecDF, and other proteins may be involved. Interacts with SecA.</text>
</comment>
<comment type="similarity">
    <text evidence="2 10 13">Belongs to the SecY/SEC61-alpha family.</text>
</comment>
<keyword evidence="6 10" id="KW-1133">Transmembrane helix</keyword>
<evidence type="ECO:0000256" key="6">
    <source>
        <dbReference type="ARBA" id="ARBA00022989"/>
    </source>
</evidence>
<organism evidence="14 15">
    <name type="scientific">Nocardia bovistercoris</name>
    <dbReference type="NCBI Taxonomy" id="2785916"/>
    <lineage>
        <taxon>Bacteria</taxon>
        <taxon>Bacillati</taxon>
        <taxon>Actinomycetota</taxon>
        <taxon>Actinomycetes</taxon>
        <taxon>Mycobacteriales</taxon>
        <taxon>Nocardiaceae</taxon>
        <taxon>Nocardia</taxon>
    </lineage>
</organism>
<comment type="subcellular location">
    <subcellularLocation>
        <location evidence="10">Cell membrane</location>
        <topology evidence="10">Multi-pass membrane protein</topology>
    </subcellularLocation>
    <subcellularLocation>
        <location evidence="1 12">Membrane</location>
        <topology evidence="1 12">Multi-pass membrane protein</topology>
    </subcellularLocation>
</comment>
<evidence type="ECO:0000256" key="11">
    <source>
        <dbReference type="RuleBase" id="RU000537"/>
    </source>
</evidence>
<evidence type="ECO:0000313" key="14">
    <source>
        <dbReference type="EMBL" id="MBH0777604.1"/>
    </source>
</evidence>
<sequence length="440" mass="47774">MLSAFVSAFRTPDLRRKILFTLGLVALYRMGASLPSPGVDYKAVQECIDLVSGGDSQGIYQLINLFSGGALLQLSVFAIGIMPYITASIIIQLLTVVIPRFEELRKEGQSGQTKMTQYTRYLSVALAILQATGLVALAARGQLLQGCQKDILADTSIFGMVIIVLVMTAGAALVMWFGEQITERGVGNGMSLLIFAGIAARIPTEGKNILDSRGGLIFGLVCVAAFAIIVAVIFVEQGQRRIPVQYAKRVVGRKMYGGSSTYLPLKVNQAGVIPVIFASSLLYLPNLIAQLTGSQNATDPNWWQEIIQKYLVNPGNPVYIAIYFGLIVFFTYFYVAITFNPEERADEMKKFGGFIPGYRPGKPTADYLNFVLSRITLPGSIYLGLVAVLPNLFLDIGASGGTQNLPFGGTAVLIMVSVGLDTVKQIESQLMNRNYEGFLK</sequence>
<evidence type="ECO:0000256" key="3">
    <source>
        <dbReference type="ARBA" id="ARBA00022448"/>
    </source>
</evidence>
<feature type="transmembrane region" description="Helical" evidence="10">
    <location>
        <begin position="405"/>
        <end position="423"/>
    </location>
</feature>
<dbReference type="PROSITE" id="PS00756">
    <property type="entry name" value="SECY_2"/>
    <property type="match status" value="1"/>
</dbReference>
<dbReference type="RefSeq" id="WP_196149930.1">
    <property type="nucleotide sequence ID" value="NZ_JADMLG010000005.1"/>
</dbReference>
<dbReference type="EMBL" id="JADMLG010000005">
    <property type="protein sequence ID" value="MBH0777604.1"/>
    <property type="molecule type" value="Genomic_DNA"/>
</dbReference>
<dbReference type="PRINTS" id="PR00303">
    <property type="entry name" value="SECYTRNLCASE"/>
</dbReference>
<dbReference type="GO" id="GO:0065002">
    <property type="term" value="P:intracellular protein transmembrane transport"/>
    <property type="evidence" value="ECO:0007669"/>
    <property type="project" value="UniProtKB-UniRule"/>
</dbReference>
<dbReference type="SUPFAM" id="SSF103491">
    <property type="entry name" value="Preprotein translocase SecY subunit"/>
    <property type="match status" value="1"/>
</dbReference>
<feature type="transmembrane region" description="Helical" evidence="10">
    <location>
        <begin position="185"/>
        <end position="204"/>
    </location>
</feature>
<keyword evidence="4 10" id="KW-0812">Transmembrane</keyword>
<keyword evidence="5 10" id="KW-0653">Protein transport</keyword>
<dbReference type="InterPro" id="IPR002208">
    <property type="entry name" value="SecY/SEC61-alpha"/>
</dbReference>
<dbReference type="Proteomes" id="UP000655751">
    <property type="component" value="Unassembled WGS sequence"/>
</dbReference>
<feature type="transmembrane region" description="Helical" evidence="10">
    <location>
        <begin position="263"/>
        <end position="284"/>
    </location>
</feature>
<feature type="transmembrane region" description="Helical" evidence="10">
    <location>
        <begin position="157"/>
        <end position="178"/>
    </location>
</feature>
<comment type="caution">
    <text evidence="10">Lacks conserved residue(s) required for the propagation of feature annotation.</text>
</comment>
<comment type="caution">
    <text evidence="14">The sequence shown here is derived from an EMBL/GenBank/DDBJ whole genome shotgun (WGS) entry which is preliminary data.</text>
</comment>
<evidence type="ECO:0000313" key="15">
    <source>
        <dbReference type="Proteomes" id="UP000655751"/>
    </source>
</evidence>
<evidence type="ECO:0000256" key="12">
    <source>
        <dbReference type="RuleBase" id="RU003484"/>
    </source>
</evidence>
<proteinExistence type="inferred from homology"/>
<dbReference type="FunFam" id="1.10.3370.10:FF:000001">
    <property type="entry name" value="Preprotein translocase subunit SecY"/>
    <property type="match status" value="1"/>
</dbReference>
<feature type="transmembrane region" description="Helical" evidence="10">
    <location>
        <begin position="74"/>
        <end position="98"/>
    </location>
</feature>
<feature type="transmembrane region" description="Helical" evidence="10">
    <location>
        <begin position="118"/>
        <end position="137"/>
    </location>
</feature>
<feature type="transmembrane region" description="Helical" evidence="10">
    <location>
        <begin position="318"/>
        <end position="339"/>
    </location>
</feature>
<accession>A0A931N379</accession>
<evidence type="ECO:0000256" key="10">
    <source>
        <dbReference type="HAMAP-Rule" id="MF_01465"/>
    </source>
</evidence>
<evidence type="ECO:0000256" key="2">
    <source>
        <dbReference type="ARBA" id="ARBA00005751"/>
    </source>
</evidence>
<evidence type="ECO:0000256" key="7">
    <source>
        <dbReference type="ARBA" id="ARBA00023010"/>
    </source>
</evidence>
<evidence type="ECO:0000256" key="1">
    <source>
        <dbReference type="ARBA" id="ARBA00004141"/>
    </source>
</evidence>
<keyword evidence="3 10" id="KW-0813">Transport</keyword>
<evidence type="ECO:0000256" key="4">
    <source>
        <dbReference type="ARBA" id="ARBA00022692"/>
    </source>
</evidence>
<dbReference type="GO" id="GO:0043952">
    <property type="term" value="P:protein transport by the Sec complex"/>
    <property type="evidence" value="ECO:0007669"/>
    <property type="project" value="UniProtKB-UniRule"/>
</dbReference>
<name>A0A931N379_9NOCA</name>
<dbReference type="InterPro" id="IPR023201">
    <property type="entry name" value="SecY_dom_sf"/>
</dbReference>
<gene>
    <name evidence="10 14" type="primary">secY</name>
    <name evidence="14" type="ORF">IT779_15100</name>
</gene>
<comment type="function">
    <text evidence="10 11">The central subunit of the protein translocation channel SecYEG. Consists of two halves formed by TMs 1-5 and 6-10. These two domains form a lateral gate at the front which open onto the bilayer between TMs 2 and 7, and are clamped together by SecE at the back. The channel is closed by both a pore ring composed of hydrophobic SecY resides and a short helix (helix 2A) on the extracellular side of the membrane which forms a plug. The plug probably moves laterally to allow the channel to open. The ring and the pore may move independently.</text>
</comment>
<keyword evidence="10" id="KW-1003">Cell membrane</keyword>
<feature type="transmembrane region" description="Helical" evidence="10">
    <location>
        <begin position="367"/>
        <end position="393"/>
    </location>
</feature>
<dbReference type="PIRSF" id="PIRSF004557">
    <property type="entry name" value="SecY"/>
    <property type="match status" value="1"/>
</dbReference>
<keyword evidence="15" id="KW-1185">Reference proteome</keyword>
<evidence type="ECO:0000256" key="13">
    <source>
        <dbReference type="RuleBase" id="RU004349"/>
    </source>
</evidence>
<dbReference type="InterPro" id="IPR030659">
    <property type="entry name" value="SecY_CS"/>
</dbReference>
<dbReference type="GO" id="GO:0005886">
    <property type="term" value="C:plasma membrane"/>
    <property type="evidence" value="ECO:0007669"/>
    <property type="project" value="UniProtKB-SubCell"/>
</dbReference>
<dbReference type="AlphaFoldDB" id="A0A931N379"/>
<dbReference type="Gene3D" id="1.10.3370.10">
    <property type="entry name" value="SecY subunit domain"/>
    <property type="match status" value="1"/>
</dbReference>